<dbReference type="AlphaFoldDB" id="A0A0B2A3N8"/>
<gene>
    <name evidence="2" type="ORF">LK09_16325</name>
</gene>
<comment type="caution">
    <text evidence="2">The sequence shown here is derived from an EMBL/GenBank/DDBJ whole genome shotgun (WGS) entry which is preliminary data.</text>
</comment>
<dbReference type="Proteomes" id="UP000031030">
    <property type="component" value="Unassembled WGS sequence"/>
</dbReference>
<keyword evidence="2" id="KW-0378">Hydrolase</keyword>
<organism evidence="2 3">
    <name type="scientific">Microbacterium mangrovi</name>
    <dbReference type="NCBI Taxonomy" id="1348253"/>
    <lineage>
        <taxon>Bacteria</taxon>
        <taxon>Bacillati</taxon>
        <taxon>Actinomycetota</taxon>
        <taxon>Actinomycetes</taxon>
        <taxon>Micrococcales</taxon>
        <taxon>Microbacteriaceae</taxon>
        <taxon>Microbacterium</taxon>
    </lineage>
</organism>
<dbReference type="InterPro" id="IPR007569">
    <property type="entry name" value="DUF559"/>
</dbReference>
<dbReference type="Pfam" id="PF04480">
    <property type="entry name" value="DUF559"/>
    <property type="match status" value="1"/>
</dbReference>
<keyword evidence="2" id="KW-0547">Nucleotide-binding</keyword>
<feature type="domain" description="DUF559" evidence="1">
    <location>
        <begin position="198"/>
        <end position="275"/>
    </location>
</feature>
<reference evidence="2 3" key="1">
    <citation type="submission" date="2014-11" db="EMBL/GenBank/DDBJ databases">
        <title>Genome sequence of Microbacterium mangrovi MUSC 115(T).</title>
        <authorList>
            <person name="Lee L.-H."/>
        </authorList>
    </citation>
    <scope>NUCLEOTIDE SEQUENCE [LARGE SCALE GENOMIC DNA]</scope>
    <source>
        <strain evidence="2 3">MUSC 115</strain>
    </source>
</reference>
<keyword evidence="2" id="KW-0067">ATP-binding</keyword>
<sequence>MVRQDVPPLVGWLASHRGISHTRHAREAGFDKHVVAAAVASGTVHRIRRSWIALPACDPKLTAAAEVSGRLTCVSAGALHGLWTPQHSGGVHVAITPGSSRLPEGERTLHWARGPVPTSRLAIVDAPLNVLFHIARCLPRADALAVWESAFRRGWVEPEVVRRVTWTSTAARDLASIAGDLSDSGLETRFTLLMRSVGVSVRQQVSIDGHPVDGLIGERLVVQLDGFEFHRAADRRRDLRADARLALRGYTTLRFDYEQIFFESDYVLESVLTAIAQGLHRISR</sequence>
<dbReference type="RefSeq" id="WP_039401886.1">
    <property type="nucleotide sequence ID" value="NZ_JTDK01000016.1"/>
</dbReference>
<dbReference type="Gene3D" id="3.40.960.10">
    <property type="entry name" value="VSR Endonuclease"/>
    <property type="match status" value="1"/>
</dbReference>
<protein>
    <submittedName>
        <fullName evidence="2">DNA/RNA helicase</fullName>
    </submittedName>
</protein>
<evidence type="ECO:0000313" key="3">
    <source>
        <dbReference type="Proteomes" id="UP000031030"/>
    </source>
</evidence>
<dbReference type="EMBL" id="JTDK01000016">
    <property type="protein sequence ID" value="KHK96197.1"/>
    <property type="molecule type" value="Genomic_DNA"/>
</dbReference>
<evidence type="ECO:0000259" key="1">
    <source>
        <dbReference type="Pfam" id="PF04480"/>
    </source>
</evidence>
<dbReference type="STRING" id="1348253.LK09_16325"/>
<evidence type="ECO:0000313" key="2">
    <source>
        <dbReference type="EMBL" id="KHK96197.1"/>
    </source>
</evidence>
<keyword evidence="2" id="KW-0347">Helicase</keyword>
<accession>A0A0B2A3N8</accession>
<proteinExistence type="predicted"/>
<keyword evidence="3" id="KW-1185">Reference proteome</keyword>
<dbReference type="GO" id="GO:0004386">
    <property type="term" value="F:helicase activity"/>
    <property type="evidence" value="ECO:0007669"/>
    <property type="project" value="UniProtKB-KW"/>
</dbReference>
<name>A0A0B2A3N8_9MICO</name>